<organism evidence="3 4">
    <name type="scientific">Shinella zoogloeoides</name>
    <name type="common">Crabtreella saccharophila</name>
    <dbReference type="NCBI Taxonomy" id="352475"/>
    <lineage>
        <taxon>Bacteria</taxon>
        <taxon>Pseudomonadati</taxon>
        <taxon>Pseudomonadota</taxon>
        <taxon>Alphaproteobacteria</taxon>
        <taxon>Hyphomicrobiales</taxon>
        <taxon>Rhizobiaceae</taxon>
        <taxon>Shinella</taxon>
    </lineage>
</organism>
<evidence type="ECO:0000256" key="1">
    <source>
        <dbReference type="ARBA" id="ARBA00022741"/>
    </source>
</evidence>
<protein>
    <submittedName>
        <fullName evidence="3">Cyclic nucleotide-binding protein</fullName>
    </submittedName>
</protein>
<reference evidence="3 4" key="1">
    <citation type="submission" date="2019-12" db="EMBL/GenBank/DDBJ databases">
        <title>Shinella granuli gen. nov., sp. nov., and proposal of the reclassification of Zoogloea ramigera ATCC 19623 as Shinella zoogloeoides sp. nov.</title>
        <authorList>
            <person name="Gao J."/>
        </authorList>
    </citation>
    <scope>NUCLEOTIDE SEQUENCE [LARGE SCALE GENOMIC DNA]</scope>
    <source>
        <strain evidence="3 4">DSM 287</strain>
    </source>
</reference>
<accession>A0A6N8TDZ6</accession>
<dbReference type="Pfam" id="PF24729">
    <property type="entry name" value="Acb2_Tad1_hairpin"/>
    <property type="match status" value="1"/>
</dbReference>
<comment type="caution">
    <text evidence="3">The sequence shown here is derived from an EMBL/GenBank/DDBJ whole genome shotgun (WGS) entry which is preliminary data.</text>
</comment>
<sequence>MSEHKGLPIAGYHAQSEEKIAVVNENKKVEEAILRLLDQYTASSEVDQRWLAIGRSHIEQGFMAINRAVFKPGRVQLDGDEA</sequence>
<keyword evidence="1" id="KW-0547">Nucleotide-binding</keyword>
<dbReference type="EMBL" id="WUML01000002">
    <property type="protein sequence ID" value="MXN99437.1"/>
    <property type="molecule type" value="Genomic_DNA"/>
</dbReference>
<dbReference type="GO" id="GO:0000166">
    <property type="term" value="F:nucleotide binding"/>
    <property type="evidence" value="ECO:0007669"/>
    <property type="project" value="UniProtKB-KW"/>
</dbReference>
<gene>
    <name evidence="3" type="ORF">GR156_03940</name>
</gene>
<proteinExistence type="predicted"/>
<dbReference type="RefSeq" id="WP_160784845.1">
    <property type="nucleotide sequence ID" value="NZ_CP086610.1"/>
</dbReference>
<evidence type="ECO:0000313" key="4">
    <source>
        <dbReference type="Proteomes" id="UP000440304"/>
    </source>
</evidence>
<evidence type="ECO:0000313" key="3">
    <source>
        <dbReference type="EMBL" id="MXN99437.1"/>
    </source>
</evidence>
<dbReference type="AlphaFoldDB" id="A0A6N8TDZ6"/>
<evidence type="ECO:0000259" key="2">
    <source>
        <dbReference type="Pfam" id="PF24729"/>
    </source>
</evidence>
<dbReference type="Proteomes" id="UP000440304">
    <property type="component" value="Unassembled WGS sequence"/>
</dbReference>
<dbReference type="InterPro" id="IPR056098">
    <property type="entry name" value="Acb2/Tad1_hairpin"/>
</dbReference>
<name>A0A6N8TDZ6_SHIZO</name>
<feature type="domain" description="Acb2/Tad1 hairpin" evidence="2">
    <location>
        <begin position="12"/>
        <end position="70"/>
    </location>
</feature>
<dbReference type="OrthoDB" id="7360772at2"/>